<dbReference type="AlphaFoldDB" id="A0A094IXV4"/>
<proteinExistence type="predicted"/>
<reference evidence="1" key="1">
    <citation type="submission" date="2014-08" db="EMBL/GenBank/DDBJ databases">
        <title>Fullgenome sequencing of Anoxybacillus sp.25 isolate from Garga hot-spring Russia.</title>
        <authorList>
            <person name="Rozanov A.S."/>
            <person name="Kotenko A.V."/>
            <person name="Malup T.K."/>
            <person name="Peltek S.E."/>
        </authorList>
    </citation>
    <scope>NUCLEOTIDE SEQUENCE [LARGE SCALE GENOMIC DNA]</scope>
    <source>
        <strain evidence="1">25</strain>
    </source>
</reference>
<protein>
    <submittedName>
        <fullName evidence="1">Uncharacterized protein</fullName>
    </submittedName>
</protein>
<sequence length="116" mass="13420">MIETLDYMVSSGRINVEYPRKALEKVMEDIKISNIVLWTDVYQTHTVTEGEKNMVLSKFPMKFSTRLKQFFCKHETMGKMAFSKGINKKKGTILFCINVESVDFVLRSGRKKKSGK</sequence>
<dbReference type="EMBL" id="JPZO01000016">
    <property type="protein sequence ID" value="KFZ32525.1"/>
    <property type="molecule type" value="Genomic_DNA"/>
</dbReference>
<name>A0A094IXV4_9BACL</name>
<evidence type="ECO:0000313" key="1">
    <source>
        <dbReference type="EMBL" id="KFZ32525.1"/>
    </source>
</evidence>
<comment type="caution">
    <text evidence="1">The sequence shown here is derived from an EMBL/GenBank/DDBJ whole genome shotgun (WGS) entry which is preliminary data.</text>
</comment>
<gene>
    <name evidence="1" type="ORF">JS44_03510</name>
</gene>
<accession>A0A094IXV4</accession>
<organism evidence="1">
    <name type="scientific">Anoxybacillus flavithermus</name>
    <dbReference type="NCBI Taxonomy" id="33934"/>
    <lineage>
        <taxon>Bacteria</taxon>
        <taxon>Bacillati</taxon>
        <taxon>Bacillota</taxon>
        <taxon>Bacilli</taxon>
        <taxon>Bacillales</taxon>
        <taxon>Anoxybacillaceae</taxon>
        <taxon>Anoxybacillus</taxon>
    </lineage>
</organism>